<dbReference type="AlphaFoldDB" id="A0A699HV43"/>
<evidence type="ECO:0000313" key="1">
    <source>
        <dbReference type="EMBL" id="GEY89511.1"/>
    </source>
</evidence>
<proteinExistence type="predicted"/>
<dbReference type="EMBL" id="BKCJ010220094">
    <property type="protein sequence ID" value="GEY89511.1"/>
    <property type="molecule type" value="Genomic_DNA"/>
</dbReference>
<comment type="caution">
    <text evidence="1">The sequence shown here is derived from an EMBL/GenBank/DDBJ whole genome shotgun (WGS) entry which is preliminary data.</text>
</comment>
<feature type="non-terminal residue" evidence="1">
    <location>
        <position position="180"/>
    </location>
</feature>
<organism evidence="1">
    <name type="scientific">Tanacetum cinerariifolium</name>
    <name type="common">Dalmatian daisy</name>
    <name type="synonym">Chrysanthemum cinerariifolium</name>
    <dbReference type="NCBI Taxonomy" id="118510"/>
    <lineage>
        <taxon>Eukaryota</taxon>
        <taxon>Viridiplantae</taxon>
        <taxon>Streptophyta</taxon>
        <taxon>Embryophyta</taxon>
        <taxon>Tracheophyta</taxon>
        <taxon>Spermatophyta</taxon>
        <taxon>Magnoliopsida</taxon>
        <taxon>eudicotyledons</taxon>
        <taxon>Gunneridae</taxon>
        <taxon>Pentapetalae</taxon>
        <taxon>asterids</taxon>
        <taxon>campanulids</taxon>
        <taxon>Asterales</taxon>
        <taxon>Asteraceae</taxon>
        <taxon>Asteroideae</taxon>
        <taxon>Anthemideae</taxon>
        <taxon>Anthemidinae</taxon>
        <taxon>Tanacetum</taxon>
    </lineage>
</organism>
<gene>
    <name evidence="1" type="ORF">Tci_461485</name>
</gene>
<name>A0A699HV43_TANCI</name>
<accession>A0A699HV43</accession>
<protein>
    <submittedName>
        <fullName evidence="1">Uncharacterized protein</fullName>
    </submittedName>
</protein>
<reference evidence="1" key="1">
    <citation type="journal article" date="2019" name="Sci. Rep.">
        <title>Draft genome of Tanacetum cinerariifolium, the natural source of mosquito coil.</title>
        <authorList>
            <person name="Yamashiro T."/>
            <person name="Shiraishi A."/>
            <person name="Satake H."/>
            <person name="Nakayama K."/>
        </authorList>
    </citation>
    <scope>NUCLEOTIDE SEQUENCE</scope>
</reference>
<sequence>MESLSPQVVVAAKLPILNPNEFDLWKMRIEQYFLMTDYSLWEVILNGDSPIPTRVVDGVVQPIAPTTPEQRLAKKNKLEARGILLMALPDKHQLKFNIHKDVKSLMEAIEKSFGGNNETKKLVIGVENSHSDLKEQGRFGRPNNESVSAIASVFAASTKPPASILPNVDNLSDAVIYSFF</sequence>